<dbReference type="Proteomes" id="UP000053558">
    <property type="component" value="Unassembled WGS sequence"/>
</dbReference>
<evidence type="ECO:0000259" key="2">
    <source>
        <dbReference type="Pfam" id="PF24883"/>
    </source>
</evidence>
<protein>
    <recommendedName>
        <fullName evidence="2">Nephrocystin 3-like N-terminal domain-containing protein</fullName>
    </recommendedName>
</protein>
<evidence type="ECO:0000313" key="3">
    <source>
        <dbReference type="EMBL" id="EIW81146.1"/>
    </source>
</evidence>
<accession>A0A5M3MQ13</accession>
<keyword evidence="1" id="KW-0677">Repeat</keyword>
<keyword evidence="4" id="KW-1185">Reference proteome</keyword>
<dbReference type="EMBL" id="JH711578">
    <property type="protein sequence ID" value="EIW81146.1"/>
    <property type="molecule type" value="Genomic_DNA"/>
</dbReference>
<organism evidence="3 4">
    <name type="scientific">Coniophora puteana (strain RWD-64-598)</name>
    <name type="common">Brown rot fungus</name>
    <dbReference type="NCBI Taxonomy" id="741705"/>
    <lineage>
        <taxon>Eukaryota</taxon>
        <taxon>Fungi</taxon>
        <taxon>Dikarya</taxon>
        <taxon>Basidiomycota</taxon>
        <taxon>Agaricomycotina</taxon>
        <taxon>Agaricomycetes</taxon>
        <taxon>Agaricomycetidae</taxon>
        <taxon>Boletales</taxon>
        <taxon>Coniophorineae</taxon>
        <taxon>Coniophoraceae</taxon>
        <taxon>Coniophora</taxon>
    </lineage>
</organism>
<dbReference type="GeneID" id="19205298"/>
<reference evidence="4" key="1">
    <citation type="journal article" date="2012" name="Science">
        <title>The Paleozoic origin of enzymatic lignin decomposition reconstructed from 31 fungal genomes.</title>
        <authorList>
            <person name="Floudas D."/>
            <person name="Binder M."/>
            <person name="Riley R."/>
            <person name="Barry K."/>
            <person name="Blanchette R.A."/>
            <person name="Henrissat B."/>
            <person name="Martinez A.T."/>
            <person name="Otillar R."/>
            <person name="Spatafora J.W."/>
            <person name="Yadav J.S."/>
            <person name="Aerts A."/>
            <person name="Benoit I."/>
            <person name="Boyd A."/>
            <person name="Carlson A."/>
            <person name="Copeland A."/>
            <person name="Coutinho P.M."/>
            <person name="de Vries R.P."/>
            <person name="Ferreira P."/>
            <person name="Findley K."/>
            <person name="Foster B."/>
            <person name="Gaskell J."/>
            <person name="Glotzer D."/>
            <person name="Gorecki P."/>
            <person name="Heitman J."/>
            <person name="Hesse C."/>
            <person name="Hori C."/>
            <person name="Igarashi K."/>
            <person name="Jurgens J.A."/>
            <person name="Kallen N."/>
            <person name="Kersten P."/>
            <person name="Kohler A."/>
            <person name="Kuees U."/>
            <person name="Kumar T.K.A."/>
            <person name="Kuo A."/>
            <person name="LaButti K."/>
            <person name="Larrondo L.F."/>
            <person name="Lindquist E."/>
            <person name="Ling A."/>
            <person name="Lombard V."/>
            <person name="Lucas S."/>
            <person name="Lundell T."/>
            <person name="Martin R."/>
            <person name="McLaughlin D.J."/>
            <person name="Morgenstern I."/>
            <person name="Morin E."/>
            <person name="Murat C."/>
            <person name="Nagy L.G."/>
            <person name="Nolan M."/>
            <person name="Ohm R.A."/>
            <person name="Patyshakuliyeva A."/>
            <person name="Rokas A."/>
            <person name="Ruiz-Duenas F.J."/>
            <person name="Sabat G."/>
            <person name="Salamov A."/>
            <person name="Samejima M."/>
            <person name="Schmutz J."/>
            <person name="Slot J.C."/>
            <person name="St John F."/>
            <person name="Stenlid J."/>
            <person name="Sun H."/>
            <person name="Sun S."/>
            <person name="Syed K."/>
            <person name="Tsang A."/>
            <person name="Wiebenga A."/>
            <person name="Young D."/>
            <person name="Pisabarro A."/>
            <person name="Eastwood D.C."/>
            <person name="Martin F."/>
            <person name="Cullen D."/>
            <person name="Grigoriev I.V."/>
            <person name="Hibbett D.S."/>
        </authorList>
    </citation>
    <scope>NUCLEOTIDE SEQUENCE [LARGE SCALE GENOMIC DNA]</scope>
    <source>
        <strain evidence="4">RWD-64-598 SS2</strain>
    </source>
</reference>
<comment type="caution">
    <text evidence="3">The sequence shown here is derived from an EMBL/GenBank/DDBJ whole genome shotgun (WGS) entry which is preliminary data.</text>
</comment>
<proteinExistence type="predicted"/>
<dbReference type="Pfam" id="PF24883">
    <property type="entry name" value="NPHP3_N"/>
    <property type="match status" value="1"/>
</dbReference>
<feature type="domain" description="Nephrocystin 3-like N-terminal" evidence="2">
    <location>
        <begin position="414"/>
        <end position="575"/>
    </location>
</feature>
<evidence type="ECO:0000313" key="4">
    <source>
        <dbReference type="Proteomes" id="UP000053558"/>
    </source>
</evidence>
<dbReference type="InterPro" id="IPR056884">
    <property type="entry name" value="NPHP3-like_N"/>
</dbReference>
<evidence type="ECO:0000256" key="1">
    <source>
        <dbReference type="ARBA" id="ARBA00022737"/>
    </source>
</evidence>
<dbReference type="KEGG" id="cput:CONPUDRAFT_165362"/>
<dbReference type="AlphaFoldDB" id="A0A5M3MQ13"/>
<dbReference type="OrthoDB" id="3267051at2759"/>
<gene>
    <name evidence="3" type="ORF">CONPUDRAFT_165362</name>
</gene>
<dbReference type="RefSeq" id="XP_007768560.1">
    <property type="nucleotide sequence ID" value="XM_007770370.1"/>
</dbReference>
<name>A0A5M3MQ13_CONPW</name>
<sequence>MTCRFPDLCHHYSYGSSSGSFQRSVKISNVVAHHLPEVSHFFHLSHDFELRIQVGRSIRKLTEQLRIGDYVWSDPQYFSDVYEDAGLDLQFWSSNGHYYGGWKCTLRSLVDHTLKCDDSPCEEHGTRTWQAIIRRPLAGASFYRQVGADVEFTLSVTTPMSGKLARTSSILSLHSKKEVFAASDLTSNAYETDVPHLGAHLAVDIAVSNLKQVAKEFSQVTQSNILAALKSLLIKVEALSRLVEPFAQIHISTKLAFYTLKGAVGVILAQMDRDSRMVSLIDTIADVYNLILDRPFFNVASVEAVVKDLATQTLECSHFILEYFRQSFGERQWRYLASNIDRAIAGYEQSFRGLGERLKTRVEFATAKTVVRTLGRVEDVAMNIDLNDMPYASDARYDRSHVDFSSCDAMVLQKICQWVNSSNGSEESVLLLTGLGSPPEATLSHTVAHFFDYFERLGSSFFFGNTVETKYMFTTIARDLADLDDGLRATLYRIIKRRRCVRRTSSILEQFQEFVVPCFPPPSPASCVNVGPILIVLDRLDQCSVIGSKQRQAILTILAKEVPKLSSNVKFLVTSSRDEDIIQALRNQPHVREMYV</sequence>